<evidence type="ECO:0000259" key="2">
    <source>
        <dbReference type="PROSITE" id="PS50829"/>
    </source>
</evidence>
<feature type="compositionally biased region" description="Polar residues" evidence="1">
    <location>
        <begin position="1172"/>
        <end position="1184"/>
    </location>
</feature>
<dbReference type="InterPro" id="IPR035445">
    <property type="entry name" value="GYF-like_dom_sf"/>
</dbReference>
<dbReference type="PANTHER" id="PTHR46851:SF11">
    <property type="entry name" value="GYF DOMAIN-CONTAINING PROTEIN"/>
    <property type="match status" value="1"/>
</dbReference>
<dbReference type="InterPro" id="IPR045894">
    <property type="entry name" value="At5g08430-like"/>
</dbReference>
<feature type="region of interest" description="Disordered" evidence="1">
    <location>
        <begin position="145"/>
        <end position="351"/>
    </location>
</feature>
<feature type="compositionally biased region" description="Low complexity" evidence="1">
    <location>
        <begin position="1453"/>
        <end position="1477"/>
    </location>
</feature>
<organism evidence="3 4">
    <name type="scientific">Sporisorium reilianum (strain SRZ2)</name>
    <name type="common">Maize head smut fungus</name>
    <dbReference type="NCBI Taxonomy" id="999809"/>
    <lineage>
        <taxon>Eukaryota</taxon>
        <taxon>Fungi</taxon>
        <taxon>Dikarya</taxon>
        <taxon>Basidiomycota</taxon>
        <taxon>Ustilaginomycotina</taxon>
        <taxon>Ustilaginomycetes</taxon>
        <taxon>Ustilaginales</taxon>
        <taxon>Ustilaginaceae</taxon>
        <taxon>Sporisorium</taxon>
    </lineage>
</organism>
<feature type="region of interest" description="Disordered" evidence="1">
    <location>
        <begin position="1362"/>
        <end position="1477"/>
    </location>
</feature>
<keyword evidence="4" id="KW-1185">Reference proteome</keyword>
<feature type="region of interest" description="Disordered" evidence="1">
    <location>
        <begin position="568"/>
        <end position="587"/>
    </location>
</feature>
<evidence type="ECO:0000256" key="1">
    <source>
        <dbReference type="SAM" id="MobiDB-lite"/>
    </source>
</evidence>
<feature type="compositionally biased region" description="Basic and acidic residues" evidence="1">
    <location>
        <begin position="1225"/>
        <end position="1244"/>
    </location>
</feature>
<feature type="region of interest" description="Disordered" evidence="1">
    <location>
        <begin position="692"/>
        <end position="764"/>
    </location>
</feature>
<feature type="compositionally biased region" description="Low complexity" evidence="1">
    <location>
        <begin position="1277"/>
        <end position="1306"/>
    </location>
</feature>
<feature type="compositionally biased region" description="Basic and acidic residues" evidence="1">
    <location>
        <begin position="1115"/>
        <end position="1124"/>
    </location>
</feature>
<feature type="compositionally biased region" description="Gly residues" evidence="1">
    <location>
        <begin position="1395"/>
        <end position="1411"/>
    </location>
</feature>
<dbReference type="Proteomes" id="UP000008867">
    <property type="component" value="Chromosome 5"/>
</dbReference>
<gene>
    <name evidence="3" type="ORF">sr13287</name>
</gene>
<dbReference type="HOGENOM" id="CLU_245961_0_0_1"/>
<feature type="compositionally biased region" description="Low complexity" evidence="1">
    <location>
        <begin position="335"/>
        <end position="349"/>
    </location>
</feature>
<feature type="region of interest" description="Disordered" evidence="1">
    <location>
        <begin position="1"/>
        <end position="119"/>
    </location>
</feature>
<dbReference type="SMART" id="SM00444">
    <property type="entry name" value="GYF"/>
    <property type="match status" value="1"/>
</dbReference>
<dbReference type="InterPro" id="IPR003169">
    <property type="entry name" value="GYF"/>
</dbReference>
<sequence>MATSMQFGPEWMRKGPNSKSGGKENAASTTPSAATSPGTGPIAGNAASTNGGASGGGGKRNGGPGGLGNLSGPTPVVSPAVSSPGAFSFAAAAAAATSQASHPSAPHGSATGGDSDASAALLNGSSAALAKDKVTREKLLSLYSSDRSSKALSSEPSPVEAVPPGGGQGPERSTSTSRRKPGSDRRPSAFTEFGAVGAGPLSPGLSGSEPRGLNARSTSGSSSGGFGSAGTSNWDKAEKERPGLFQRASNGALTGVSATSGSRPLSPSVSRDRFSGIQGGVLSGVAPPARKRLDSSDGAAGTVEAPRTGRSLRGSQDETNATSTTNGAAGGTGSWGRSTQPSLAASNGAGAAGGVLGAFSDAFSSNRVRGRNVSAATDHSTGAAAAAAVQPLESSQPAQPIVPSGNPEGLSISARFARHKDRLPGEGPIGPPSDGSIGFGKSAGFDRRRERQTSQARQLQSLAAVKNDLAPGNAGAAAADANSSEKAPAQAHDSSSQNASAIQHALGSDDPDLAQHASAVLGSLKLDEDDSPGLLSASALAQDQHSSTADRLDANTDDFLRGRDHFEQAHQQQHPTHAPQPTMHAAPWSPESSLWLYRDMAGNVQGPFSSVMMQDWYSQQYFADDLLIKRQEDADFKPLAQVVAAIGNALQPFLIPPSNWLHSPAPPRSAYDNNNFGGADSLRGADQSRFSDAFDSNRAWPGQGGRQQQQPPQHLQQQPQQQQPPQQQGWPAPLALGGLGNGGPSPASPFGRPDMFSTGQSGLRNQDDLMSILREREMHEQRQAAAAAAAAASRGPGGMHLGQLDSFGAGLGRSGWGSESAMSPSHWGGIGHGGLGQFGDVGLSGHQSPLVGDRPAVFDNFGHQQRQSFEQAGSPWSNKASLAPRSQFDAMRPMQQQGQWGEQAAPWSYSATTPDVTNRQMDFSEGILRNEAIKAADPIGTPRRARSPAPHHDLASANQLAFEHKEELHRSFENAFPAPAQVEQAAVDAQSAASSAVPAPAPAIGNVEEKPAPEAKVDISAEAAKSSTPQKKLSKKDAQKAAAAAAAAAANASAAQDANNVPAKTEQTVIPPSEAFTTAEPRPEELWPQSPKAVEFASEPELSGMPALTLSSNKSAKDAKRESRSALQRQTSDVSRVVPGSGEAVNRAAAARSTGAGNVRVVSQEQFKRGTNGDTASSTATQAPLSDWLNDGSGAAESPAPASRPAPWAAAKDDSAQSTGPSLREIQEAEAKRAEAKRAAEKAAARARMAASPSAVEELPTTLSWGLASAPASKTVNSASGGNDAAGAASAGPAAPAWNAGKAAPKKTLMEIQEEERKRAEKLKAQQAAQAIALRKGYADSASRSTSASNLHGAVVAPVSSNANASSGGGGWSVVGASGKPTTPGGGASSSNPASGGGVSATGSLGGGGGAAASPLARPGLASSTSRTASVGSGSMPTSNSGSAWSVVGTKTAAAGPASPSPASRVASSSLNSALGSKPTRAASTAAVAADPNAPSPEFIKYCKDNLQGLTIKTDDFIDMLLQFPLDPSADVIEIIADTVYANSSTLDGRRFANDFVSKRKMDVAGRGGGAVSRWGGSAAAAGAAGGMGNFGVGVKAAPAAKVVGSSVAQPRVAGDTGFKVVKGKGAKKRT</sequence>
<accession>E6ZZC7</accession>
<feature type="compositionally biased region" description="Low complexity" evidence="1">
    <location>
        <begin position="1374"/>
        <end position="1394"/>
    </location>
</feature>
<feature type="compositionally biased region" description="Low complexity" evidence="1">
    <location>
        <begin position="1412"/>
        <end position="1424"/>
    </location>
</feature>
<feature type="compositionally biased region" description="Polar residues" evidence="1">
    <location>
        <begin position="1125"/>
        <end position="1134"/>
    </location>
</feature>
<feature type="compositionally biased region" description="Gly residues" evidence="1">
    <location>
        <begin position="52"/>
        <end position="69"/>
    </location>
</feature>
<reference evidence="3 4" key="1">
    <citation type="journal article" date="2010" name="Science">
        <title>Pathogenicity determinants in smut fungi revealed by genome comparison.</title>
        <authorList>
            <person name="Schirawski J."/>
            <person name="Mannhaupt G."/>
            <person name="Muench K."/>
            <person name="Brefort T."/>
            <person name="Schipper K."/>
            <person name="Doehlemann G."/>
            <person name="Di Stasio M."/>
            <person name="Roessel N."/>
            <person name="Mendoza-Mendoza A."/>
            <person name="Pester D."/>
            <person name="Mueller O."/>
            <person name="Winterberg B."/>
            <person name="Meyer E."/>
            <person name="Ghareeb H."/>
            <person name="Wollenberg T."/>
            <person name="Muensterkoetter M."/>
            <person name="Wong P."/>
            <person name="Walter M."/>
            <person name="Stukenbrock E."/>
            <person name="Gueldener U."/>
            <person name="Kahmann R."/>
        </authorList>
    </citation>
    <scope>NUCLEOTIDE SEQUENCE [LARGE SCALE GENOMIC DNA]</scope>
    <source>
        <strain evidence="4">SRZ2</strain>
    </source>
</reference>
<dbReference type="Gene3D" id="3.30.1490.40">
    <property type="match status" value="1"/>
</dbReference>
<dbReference type="eggNOG" id="KOG1862">
    <property type="taxonomic scope" value="Eukaryota"/>
</dbReference>
<dbReference type="SUPFAM" id="SSF55277">
    <property type="entry name" value="GYF domain"/>
    <property type="match status" value="1"/>
</dbReference>
<feature type="compositionally biased region" description="Low complexity" evidence="1">
    <location>
        <begin position="470"/>
        <end position="489"/>
    </location>
</feature>
<proteinExistence type="predicted"/>
<feature type="compositionally biased region" description="Low complexity" evidence="1">
    <location>
        <begin position="70"/>
        <end position="119"/>
    </location>
</feature>
<feature type="region of interest" description="Disordered" evidence="1">
    <location>
        <begin position="1272"/>
        <end position="1306"/>
    </location>
</feature>
<feature type="domain" description="GYF" evidence="2">
    <location>
        <begin position="592"/>
        <end position="647"/>
    </location>
</feature>
<dbReference type="VEuPathDB" id="FungiDB:sr13287"/>
<name>E6ZZC7_SPORE</name>
<feature type="compositionally biased region" description="Low complexity" evidence="1">
    <location>
        <begin position="1193"/>
        <end position="1210"/>
    </location>
</feature>
<feature type="compositionally biased region" description="Polar residues" evidence="1">
    <location>
        <begin position="1425"/>
        <end position="1444"/>
    </location>
</feature>
<feature type="compositionally biased region" description="Low complexity" evidence="1">
    <location>
        <begin position="198"/>
        <end position="221"/>
    </location>
</feature>
<feature type="region of interest" description="Disordered" evidence="1">
    <location>
        <begin position="372"/>
        <end position="502"/>
    </location>
</feature>
<feature type="compositionally biased region" description="Low complexity" evidence="1">
    <location>
        <begin position="26"/>
        <end position="51"/>
    </location>
</feature>
<feature type="region of interest" description="Disordered" evidence="1">
    <location>
        <begin position="933"/>
        <end position="952"/>
    </location>
</feature>
<feature type="region of interest" description="Disordered" evidence="1">
    <location>
        <begin position="1077"/>
        <end position="1259"/>
    </location>
</feature>
<dbReference type="EMBL" id="FQ311470">
    <property type="protein sequence ID" value="CBQ72607.1"/>
    <property type="molecule type" value="Genomic_DNA"/>
</dbReference>
<dbReference type="PROSITE" id="PS50829">
    <property type="entry name" value="GYF"/>
    <property type="match status" value="1"/>
</dbReference>
<feature type="compositionally biased region" description="Polar residues" evidence="1">
    <location>
        <begin position="247"/>
        <end position="269"/>
    </location>
</feature>
<dbReference type="PANTHER" id="PTHR46851">
    <property type="entry name" value="OS01G0884500 PROTEIN"/>
    <property type="match status" value="1"/>
</dbReference>
<dbReference type="OrthoDB" id="6415790at2759"/>
<feature type="compositionally biased region" description="Low complexity" evidence="1">
    <location>
        <begin position="706"/>
        <end position="736"/>
    </location>
</feature>
<feature type="compositionally biased region" description="Low complexity" evidence="1">
    <location>
        <begin position="569"/>
        <end position="587"/>
    </location>
</feature>
<feature type="compositionally biased region" description="Polar residues" evidence="1">
    <location>
        <begin position="492"/>
        <end position="501"/>
    </location>
</feature>
<evidence type="ECO:0000313" key="3">
    <source>
        <dbReference type="EMBL" id="CBQ72607.1"/>
    </source>
</evidence>
<evidence type="ECO:0000313" key="4">
    <source>
        <dbReference type="Proteomes" id="UP000008867"/>
    </source>
</evidence>
<dbReference type="Pfam" id="PF02213">
    <property type="entry name" value="GYF"/>
    <property type="match status" value="1"/>
</dbReference>
<feature type="compositionally biased region" description="Low complexity" evidence="1">
    <location>
        <begin position="153"/>
        <end position="163"/>
    </location>
</feature>
<protein>
    <recommendedName>
        <fullName evidence="2">GYF domain-containing protein</fullName>
    </recommendedName>
</protein>